<keyword evidence="6" id="KW-1185">Reference proteome</keyword>
<dbReference type="SUPFAM" id="SSF48452">
    <property type="entry name" value="TPR-like"/>
    <property type="match status" value="3"/>
</dbReference>
<dbReference type="InterPro" id="IPR019734">
    <property type="entry name" value="TPR_rpt"/>
</dbReference>
<accession>A0A6N6JKV4</accession>
<dbReference type="OrthoDB" id="146908at2"/>
<dbReference type="InterPro" id="IPR050498">
    <property type="entry name" value="Ycf3"/>
</dbReference>
<dbReference type="AlphaFoldDB" id="A0A6N6JKV4"/>
<sequence length="497" mass="53462">MQILLFKSAAIAACLMAASAINAATSEFELENELSLPGQIGTAELSRITDDIRQGRAEVALDKINALIAGGMKTGPAYEIQGLALGKLGRIEESLAAFDIAKRLQPTSPSVFTNAGLVHWALGQTGAARDNFEAALLRDPRDRRANQYMGKIAESEGRTEDAIRHYETGISGTQERYLGVKPDLALLHIETQNVDRALELMTPWADAPDAPDVVLEVMARGEVANGNREAGIALLDRLVARGTSSDALVRRARFHLTDGEMTEAEDLLQRALIAFPKNAAVFFEYGNLMGALGRYDEAVGHYEAGLEHDPENKALLKGASLANYRMESLDEALTYANRLVEAGKPDAADHLWRGIVFEKAGGSEAAITDYRAAVALDPTNWTALNNLAYLLTDDEPQEAVRYAQSALNLAPQAAHQAVEDTLGLAQYRAGNIEAAQSIYESLHAKAPKAALPAYRLGVILISAGESSRGRDLLEKSLALGLSGSQAEDARTRMQQGG</sequence>
<feature type="repeat" description="TPR" evidence="3">
    <location>
        <begin position="279"/>
        <end position="312"/>
    </location>
</feature>
<dbReference type="Gene3D" id="1.25.40.10">
    <property type="entry name" value="Tetratricopeptide repeat domain"/>
    <property type="match status" value="2"/>
</dbReference>
<feature type="repeat" description="TPR" evidence="3">
    <location>
        <begin position="245"/>
        <end position="278"/>
    </location>
</feature>
<dbReference type="EMBL" id="BLJE01000003">
    <property type="protein sequence ID" value="GFE65822.1"/>
    <property type="molecule type" value="Genomic_DNA"/>
</dbReference>
<comment type="caution">
    <text evidence="5">The sequence shown here is derived from an EMBL/GenBank/DDBJ whole genome shotgun (WGS) entry which is preliminary data.</text>
</comment>
<dbReference type="InterPro" id="IPR011990">
    <property type="entry name" value="TPR-like_helical_dom_sf"/>
</dbReference>
<evidence type="ECO:0000256" key="2">
    <source>
        <dbReference type="ARBA" id="ARBA00022803"/>
    </source>
</evidence>
<name>A0A6N6JKV4_9RHOB</name>
<evidence type="ECO:0000313" key="5">
    <source>
        <dbReference type="EMBL" id="GFE65822.1"/>
    </source>
</evidence>
<feature type="signal peptide" evidence="4">
    <location>
        <begin position="1"/>
        <end position="23"/>
    </location>
</feature>
<feature type="chain" id="PRO_5026783968" evidence="4">
    <location>
        <begin position="24"/>
        <end position="497"/>
    </location>
</feature>
<dbReference type="RefSeq" id="WP_159808301.1">
    <property type="nucleotide sequence ID" value="NZ_BLJE01000003.1"/>
</dbReference>
<dbReference type="SMART" id="SM00028">
    <property type="entry name" value="TPR"/>
    <property type="match status" value="7"/>
</dbReference>
<gene>
    <name evidence="5" type="ORF">KIN_28960</name>
</gene>
<evidence type="ECO:0000256" key="4">
    <source>
        <dbReference type="SAM" id="SignalP"/>
    </source>
</evidence>
<dbReference type="Pfam" id="PF13432">
    <property type="entry name" value="TPR_16"/>
    <property type="match status" value="5"/>
</dbReference>
<protein>
    <submittedName>
        <fullName evidence="5">Uncharacterized protein</fullName>
    </submittedName>
</protein>
<dbReference type="Proteomes" id="UP000436822">
    <property type="component" value="Unassembled WGS sequence"/>
</dbReference>
<dbReference type="PANTHER" id="PTHR44858:SF1">
    <property type="entry name" value="UDP-N-ACETYLGLUCOSAMINE--PEPTIDE N-ACETYLGLUCOSAMINYLTRANSFERASE SPINDLY-RELATED"/>
    <property type="match status" value="1"/>
</dbReference>
<keyword evidence="4" id="KW-0732">Signal</keyword>
<keyword evidence="2 3" id="KW-0802">TPR repeat</keyword>
<evidence type="ECO:0000256" key="3">
    <source>
        <dbReference type="PROSITE-ProRule" id="PRU00339"/>
    </source>
</evidence>
<reference evidence="5 6" key="1">
    <citation type="submission" date="2019-12" db="EMBL/GenBank/DDBJ databases">
        <title>Litoreibacter badius sp. nov., a novel bacteriochlorophyll a-containing bacterium in the genus Litoreibacter.</title>
        <authorList>
            <person name="Kanamuro M."/>
            <person name="Takabe Y."/>
            <person name="Mori K."/>
            <person name="Takaichi S."/>
            <person name="Hanada S."/>
        </authorList>
    </citation>
    <scope>NUCLEOTIDE SEQUENCE [LARGE SCALE GENOMIC DNA]</scope>
    <source>
        <strain evidence="5 6">K6</strain>
    </source>
</reference>
<dbReference type="PROSITE" id="PS50005">
    <property type="entry name" value="TPR"/>
    <property type="match status" value="4"/>
</dbReference>
<organism evidence="5 6">
    <name type="scientific">Litoreibacter roseus</name>
    <dbReference type="NCBI Taxonomy" id="2601869"/>
    <lineage>
        <taxon>Bacteria</taxon>
        <taxon>Pseudomonadati</taxon>
        <taxon>Pseudomonadota</taxon>
        <taxon>Alphaproteobacteria</taxon>
        <taxon>Rhodobacterales</taxon>
        <taxon>Roseobacteraceae</taxon>
        <taxon>Litoreibacter</taxon>
    </lineage>
</organism>
<feature type="repeat" description="TPR" evidence="3">
    <location>
        <begin position="347"/>
        <end position="380"/>
    </location>
</feature>
<keyword evidence="1" id="KW-0677">Repeat</keyword>
<feature type="repeat" description="TPR" evidence="3">
    <location>
        <begin position="109"/>
        <end position="142"/>
    </location>
</feature>
<proteinExistence type="predicted"/>
<dbReference type="PANTHER" id="PTHR44858">
    <property type="entry name" value="TETRATRICOPEPTIDE REPEAT PROTEIN 6"/>
    <property type="match status" value="1"/>
</dbReference>
<evidence type="ECO:0000256" key="1">
    <source>
        <dbReference type="ARBA" id="ARBA00022737"/>
    </source>
</evidence>
<evidence type="ECO:0000313" key="6">
    <source>
        <dbReference type="Proteomes" id="UP000436822"/>
    </source>
</evidence>